<protein>
    <submittedName>
        <fullName evidence="1">Molybdopterin synthase sulfur carrier subunit</fullName>
    </submittedName>
</protein>
<keyword evidence="2" id="KW-1185">Reference proteome</keyword>
<evidence type="ECO:0000313" key="2">
    <source>
        <dbReference type="Proteomes" id="UP000190105"/>
    </source>
</evidence>
<dbReference type="PANTHER" id="PTHR38031">
    <property type="entry name" value="SULFUR CARRIER PROTEIN SLR0821-RELATED"/>
    <property type="match status" value="1"/>
</dbReference>
<dbReference type="NCBIfam" id="NF041918">
    <property type="entry name" value="SAMP1"/>
    <property type="match status" value="1"/>
</dbReference>
<dbReference type="SUPFAM" id="SSF54285">
    <property type="entry name" value="MoaD/ThiS"/>
    <property type="match status" value="1"/>
</dbReference>
<dbReference type="AlphaFoldDB" id="A0A1T4Y9U6"/>
<dbReference type="RefSeq" id="WP_078697514.1">
    <property type="nucleotide sequence ID" value="NZ_FUYH01000027.1"/>
</dbReference>
<accession>A0A1T4Y9U6</accession>
<dbReference type="Gene3D" id="3.10.20.30">
    <property type="match status" value="1"/>
</dbReference>
<gene>
    <name evidence="1" type="ORF">SAMN05443428_12716</name>
</gene>
<dbReference type="InterPro" id="IPR016155">
    <property type="entry name" value="Mopterin_synth/thiamin_S_b"/>
</dbReference>
<dbReference type="Pfam" id="PF02597">
    <property type="entry name" value="ThiS"/>
    <property type="match status" value="1"/>
</dbReference>
<dbReference type="EMBL" id="FUYH01000027">
    <property type="protein sequence ID" value="SKA98045.1"/>
    <property type="molecule type" value="Genomic_DNA"/>
</dbReference>
<reference evidence="2" key="1">
    <citation type="submission" date="2017-02" db="EMBL/GenBank/DDBJ databases">
        <authorList>
            <person name="Varghese N."/>
            <person name="Submissions S."/>
        </authorList>
    </citation>
    <scope>NUCLEOTIDE SEQUENCE [LARGE SCALE GENOMIC DNA]</scope>
    <source>
        <strain evidence="2">USBA 833</strain>
    </source>
</reference>
<dbReference type="InterPro" id="IPR010038">
    <property type="entry name" value="MoaD_arc-typ"/>
</dbReference>
<dbReference type="InterPro" id="IPR003749">
    <property type="entry name" value="ThiS/MoaD-like"/>
</dbReference>
<dbReference type="OrthoDB" id="2112016at2"/>
<dbReference type="InterPro" id="IPR052045">
    <property type="entry name" value="Sulfur_Carrier/Prot_Modifier"/>
</dbReference>
<dbReference type="PANTHER" id="PTHR38031:SF1">
    <property type="entry name" value="SULFUR CARRIER PROTEIN CYSO"/>
    <property type="match status" value="1"/>
</dbReference>
<dbReference type="NCBIfam" id="TIGR01687">
    <property type="entry name" value="moaD_arch"/>
    <property type="match status" value="1"/>
</dbReference>
<sequence>MKVKFFAFFRNYAKCKETDVPLYNDLRELLDFLCQKYGKEFEGKVYTKNREISDEVIILINGRHIAHLEGINTKLKEGDEVCIFPVAAGG</sequence>
<dbReference type="InterPro" id="IPR054834">
    <property type="entry name" value="SAMP1_3"/>
</dbReference>
<dbReference type="InterPro" id="IPR012675">
    <property type="entry name" value="Beta-grasp_dom_sf"/>
</dbReference>
<dbReference type="STRING" id="1147123.SAMN05443428_12716"/>
<organism evidence="1 2">
    <name type="scientific">Caloramator quimbayensis</name>
    <dbReference type="NCBI Taxonomy" id="1147123"/>
    <lineage>
        <taxon>Bacteria</taxon>
        <taxon>Bacillati</taxon>
        <taxon>Bacillota</taxon>
        <taxon>Clostridia</taxon>
        <taxon>Eubacteriales</taxon>
        <taxon>Clostridiaceae</taxon>
        <taxon>Caloramator</taxon>
    </lineage>
</organism>
<name>A0A1T4Y9U6_9CLOT</name>
<dbReference type="Proteomes" id="UP000190105">
    <property type="component" value="Unassembled WGS sequence"/>
</dbReference>
<evidence type="ECO:0000313" key="1">
    <source>
        <dbReference type="EMBL" id="SKA98045.1"/>
    </source>
</evidence>
<proteinExistence type="predicted"/>